<keyword evidence="1" id="KW-0175">Coiled coil</keyword>
<dbReference type="AlphaFoldDB" id="A0A3D8R416"/>
<reference evidence="4 5" key="1">
    <citation type="journal article" date="2018" name="IMA Fungus">
        <title>IMA Genome-F 9: Draft genome sequence of Annulohypoxylon stygium, Aspergillus mulundensis, Berkeleyomyces basicola (syn. Thielaviopsis basicola), Ceratocystis smalleyi, two Cercospora beticola strains, Coleophoma cylindrospora, Fusarium fracticaudum, Phialophora cf. hyalina, and Morchella septimelata.</title>
        <authorList>
            <person name="Wingfield B.D."/>
            <person name="Bills G.F."/>
            <person name="Dong Y."/>
            <person name="Huang W."/>
            <person name="Nel W.J."/>
            <person name="Swalarsk-Parry B.S."/>
            <person name="Vaghefi N."/>
            <person name="Wilken P.M."/>
            <person name="An Z."/>
            <person name="de Beer Z.W."/>
            <person name="De Vos L."/>
            <person name="Chen L."/>
            <person name="Duong T.A."/>
            <person name="Gao Y."/>
            <person name="Hammerbacher A."/>
            <person name="Kikkert J.R."/>
            <person name="Li Y."/>
            <person name="Li H."/>
            <person name="Li K."/>
            <person name="Li Q."/>
            <person name="Liu X."/>
            <person name="Ma X."/>
            <person name="Naidoo K."/>
            <person name="Pethybridge S.J."/>
            <person name="Sun J."/>
            <person name="Steenkamp E.T."/>
            <person name="van der Nest M.A."/>
            <person name="van Wyk S."/>
            <person name="Wingfield M.J."/>
            <person name="Xiong C."/>
            <person name="Yue Q."/>
            <person name="Zhang X."/>
        </authorList>
    </citation>
    <scope>NUCLEOTIDE SEQUENCE [LARGE SCALE GENOMIC DNA]</scope>
    <source>
        <strain evidence="4 5">DSM 5745</strain>
    </source>
</reference>
<dbReference type="PANTHER" id="PTHR37543">
    <property type="entry name" value="CCCH ZINC FINGER DNA BINDING PROTEIN (AFU_ORTHOLOGUE AFUA_5G12760)"/>
    <property type="match status" value="1"/>
</dbReference>
<dbReference type="PANTHER" id="PTHR37543:SF1">
    <property type="entry name" value="CCCH ZINC FINGER DNA BINDING PROTEIN (AFU_ORTHOLOGUE AFUA_5G12760)"/>
    <property type="match status" value="1"/>
</dbReference>
<organism evidence="4 5">
    <name type="scientific">Aspergillus mulundensis</name>
    <dbReference type="NCBI Taxonomy" id="1810919"/>
    <lineage>
        <taxon>Eukaryota</taxon>
        <taxon>Fungi</taxon>
        <taxon>Dikarya</taxon>
        <taxon>Ascomycota</taxon>
        <taxon>Pezizomycotina</taxon>
        <taxon>Eurotiomycetes</taxon>
        <taxon>Eurotiomycetidae</taxon>
        <taxon>Eurotiales</taxon>
        <taxon>Aspergillaceae</taxon>
        <taxon>Aspergillus</taxon>
        <taxon>Aspergillus subgen. Nidulantes</taxon>
    </lineage>
</organism>
<dbReference type="InterPro" id="IPR057683">
    <property type="entry name" value="DUF7923"/>
</dbReference>
<feature type="domain" description="DUF7923" evidence="3">
    <location>
        <begin position="208"/>
        <end position="274"/>
    </location>
</feature>
<dbReference type="Proteomes" id="UP000256690">
    <property type="component" value="Unassembled WGS sequence"/>
</dbReference>
<feature type="region of interest" description="Disordered" evidence="2">
    <location>
        <begin position="275"/>
        <end position="297"/>
    </location>
</feature>
<name>A0A3D8R416_9EURO</name>
<gene>
    <name evidence="4" type="ORF">DSM5745_08519</name>
</gene>
<dbReference type="EMBL" id="PVWQ01000011">
    <property type="protein sequence ID" value="RDW68759.1"/>
    <property type="molecule type" value="Genomic_DNA"/>
</dbReference>
<dbReference type="RefSeq" id="XP_026600548.1">
    <property type="nucleotide sequence ID" value="XM_026750535.1"/>
</dbReference>
<comment type="caution">
    <text evidence="4">The sequence shown here is derived from an EMBL/GenBank/DDBJ whole genome shotgun (WGS) entry which is preliminary data.</text>
</comment>
<feature type="domain" description="DUF7923" evidence="3">
    <location>
        <begin position="73"/>
        <end position="188"/>
    </location>
</feature>
<feature type="coiled-coil region" evidence="1">
    <location>
        <begin position="306"/>
        <end position="333"/>
    </location>
</feature>
<protein>
    <recommendedName>
        <fullName evidence="3">DUF7923 domain-containing protein</fullName>
    </recommendedName>
</protein>
<dbReference type="OrthoDB" id="2270193at2759"/>
<sequence length="420" mass="47232">MAADLAEQFAALMGQEQERLEKMKALSEEIAKQSSEHRVLAMDLERERRVARITQEETVDAKRQLEELKGLINRNSFVLVLIDADADGYIFKDKYYADVDGGRRAALDLRTAVQEYLKKEQPELAGLPIVVKAFANYDGLSQLLVKMKLLKNLLWLNGFAKGFSQAFDTCDFVLVGAGKDRADEKIKGKSQATRSWSDDDVKANWGKGVFKQFITNPTCRHVVFGACHDNGYVRLLEKYQQGAVTEKVTLLYPFDVGREFDGLGFRSTRMESLFRTKPFGKPPAPTQSTMAGGTRGAQSPVEASWAARLQSGTDSASDEIDRMEEELRRIVRREEADGIPVNKAGHRIDISLPDPISDDLEMWNRKTRNGKIRYCYRHHLLPEGWENYLPLRMKRGRSPVVPEAGVETAAAFTGIIAPVI</sequence>
<evidence type="ECO:0000313" key="4">
    <source>
        <dbReference type="EMBL" id="RDW68759.1"/>
    </source>
</evidence>
<evidence type="ECO:0000256" key="2">
    <source>
        <dbReference type="SAM" id="MobiDB-lite"/>
    </source>
</evidence>
<evidence type="ECO:0000256" key="1">
    <source>
        <dbReference type="SAM" id="Coils"/>
    </source>
</evidence>
<evidence type="ECO:0000313" key="5">
    <source>
        <dbReference type="Proteomes" id="UP000256690"/>
    </source>
</evidence>
<dbReference type="GeneID" id="38118889"/>
<keyword evidence="5" id="KW-1185">Reference proteome</keyword>
<dbReference type="STRING" id="1810919.A0A3D8R416"/>
<dbReference type="Pfam" id="PF25540">
    <property type="entry name" value="DUF7923"/>
    <property type="match status" value="2"/>
</dbReference>
<evidence type="ECO:0000259" key="3">
    <source>
        <dbReference type="Pfam" id="PF25540"/>
    </source>
</evidence>
<proteinExistence type="predicted"/>
<accession>A0A3D8R416</accession>